<protein>
    <recommendedName>
        <fullName evidence="4">NAD(P)-binding protein</fullName>
    </recommendedName>
</protein>
<keyword evidence="1" id="KW-0521">NADP</keyword>
<dbReference type="PANTHER" id="PTHR45458:SF1">
    <property type="entry name" value="SHORT CHAIN DEHYDROGENASE"/>
    <property type="match status" value="1"/>
</dbReference>
<dbReference type="GeneID" id="19975339"/>
<dbReference type="EMBL" id="KB822724">
    <property type="protein sequence ID" value="ETN37012.1"/>
    <property type="molecule type" value="Genomic_DNA"/>
</dbReference>
<dbReference type="InterPro" id="IPR052184">
    <property type="entry name" value="SDR_enzymes"/>
</dbReference>
<dbReference type="InterPro" id="IPR002347">
    <property type="entry name" value="SDR_fam"/>
</dbReference>
<dbReference type="VEuPathDB" id="FungiDB:HMPREF1541_08000"/>
<name>W2RKK1_CYPE1</name>
<dbReference type="eggNOG" id="KOG1611">
    <property type="taxonomic scope" value="Eukaryota"/>
</dbReference>
<proteinExistence type="predicted"/>
<dbReference type="HOGENOM" id="CLU_010194_9_1_1"/>
<dbReference type="PANTHER" id="PTHR45458">
    <property type="entry name" value="SHORT-CHAIN DEHYDROGENASE/REDUCTASE SDR"/>
    <property type="match status" value="1"/>
</dbReference>
<evidence type="ECO:0008006" key="4">
    <source>
        <dbReference type="Google" id="ProtNLM"/>
    </source>
</evidence>
<accession>W2RKK1</accession>
<dbReference type="Pfam" id="PF00106">
    <property type="entry name" value="adh_short"/>
    <property type="match status" value="1"/>
</dbReference>
<evidence type="ECO:0000313" key="2">
    <source>
        <dbReference type="EMBL" id="ETN37012.1"/>
    </source>
</evidence>
<dbReference type="Proteomes" id="UP000030752">
    <property type="component" value="Unassembled WGS sequence"/>
</dbReference>
<dbReference type="Gene3D" id="3.40.50.720">
    <property type="entry name" value="NAD(P)-binding Rossmann-like Domain"/>
    <property type="match status" value="1"/>
</dbReference>
<dbReference type="PROSITE" id="PS00061">
    <property type="entry name" value="ADH_SHORT"/>
    <property type="match status" value="1"/>
</dbReference>
<dbReference type="PRINTS" id="PR00081">
    <property type="entry name" value="GDHRDH"/>
</dbReference>
<dbReference type="InterPro" id="IPR036291">
    <property type="entry name" value="NAD(P)-bd_dom_sf"/>
</dbReference>
<keyword evidence="3" id="KW-1185">Reference proteome</keyword>
<reference evidence="2 3" key="1">
    <citation type="submission" date="2013-03" db="EMBL/GenBank/DDBJ databases">
        <title>The Genome Sequence of Phialophora europaea CBS 101466.</title>
        <authorList>
            <consortium name="The Broad Institute Genomics Platform"/>
            <person name="Cuomo C."/>
            <person name="de Hoog S."/>
            <person name="Gorbushina A."/>
            <person name="Walker B."/>
            <person name="Young S.K."/>
            <person name="Zeng Q."/>
            <person name="Gargeya S."/>
            <person name="Fitzgerald M."/>
            <person name="Haas B."/>
            <person name="Abouelleil A."/>
            <person name="Allen A.W."/>
            <person name="Alvarado L."/>
            <person name="Arachchi H.M."/>
            <person name="Berlin A.M."/>
            <person name="Chapman S.B."/>
            <person name="Gainer-Dewar J."/>
            <person name="Goldberg J."/>
            <person name="Griggs A."/>
            <person name="Gujja S."/>
            <person name="Hansen M."/>
            <person name="Howarth C."/>
            <person name="Imamovic A."/>
            <person name="Ireland A."/>
            <person name="Larimer J."/>
            <person name="McCowan C."/>
            <person name="Murphy C."/>
            <person name="Pearson M."/>
            <person name="Poon T.W."/>
            <person name="Priest M."/>
            <person name="Roberts A."/>
            <person name="Saif S."/>
            <person name="Shea T."/>
            <person name="Sisk P."/>
            <person name="Sykes S."/>
            <person name="Wortman J."/>
            <person name="Nusbaum C."/>
            <person name="Birren B."/>
        </authorList>
    </citation>
    <scope>NUCLEOTIDE SEQUENCE [LARGE SCALE GENOMIC DNA]</scope>
    <source>
        <strain evidence="2 3">CBS 101466</strain>
    </source>
</reference>
<evidence type="ECO:0000256" key="1">
    <source>
        <dbReference type="ARBA" id="ARBA00022857"/>
    </source>
</evidence>
<dbReference type="SUPFAM" id="SSF51735">
    <property type="entry name" value="NAD(P)-binding Rossmann-fold domains"/>
    <property type="match status" value="1"/>
</dbReference>
<dbReference type="GO" id="GO:0016616">
    <property type="term" value="F:oxidoreductase activity, acting on the CH-OH group of donors, NAD or NADP as acceptor"/>
    <property type="evidence" value="ECO:0007669"/>
    <property type="project" value="TreeGrafter"/>
</dbReference>
<dbReference type="AlphaFoldDB" id="W2RKK1"/>
<evidence type="ECO:0000313" key="3">
    <source>
        <dbReference type="Proteomes" id="UP000030752"/>
    </source>
</evidence>
<gene>
    <name evidence="2" type="ORF">HMPREF1541_08000</name>
</gene>
<dbReference type="InterPro" id="IPR020904">
    <property type="entry name" value="Sc_DH/Rdtase_CS"/>
</dbReference>
<dbReference type="InParanoid" id="W2RKK1"/>
<dbReference type="OrthoDB" id="9876299at2759"/>
<sequence>MPTYIITGANRGLGLEFARQLTTTAPGPNTVLACVRSLQKTDLSALNQLSRHSSNNSTLTIHECDTSSIPSIHAFAASLPDDTKVDLLNNAGINSVPEQDSLNLTGDELQRHIATNVLGPAEMVKALLPWLSAGSVVFNMSSGMGSLGRRIVGDGKAVYAISKAALNMLSVHQAKDLEAKGVKVIVMDPGWVKTDMGGPRAVLEQEYSIGSMLKVVEQVKADDAYVGKAKFFQYDGKEVLW</sequence>
<dbReference type="RefSeq" id="XP_008720544.1">
    <property type="nucleotide sequence ID" value="XM_008722322.1"/>
</dbReference>
<organism evidence="2 3">
    <name type="scientific">Cyphellophora europaea (strain CBS 101466)</name>
    <name type="common">Phialophora europaea</name>
    <dbReference type="NCBI Taxonomy" id="1220924"/>
    <lineage>
        <taxon>Eukaryota</taxon>
        <taxon>Fungi</taxon>
        <taxon>Dikarya</taxon>
        <taxon>Ascomycota</taxon>
        <taxon>Pezizomycotina</taxon>
        <taxon>Eurotiomycetes</taxon>
        <taxon>Chaetothyriomycetidae</taxon>
        <taxon>Chaetothyriales</taxon>
        <taxon>Cyphellophoraceae</taxon>
        <taxon>Cyphellophora</taxon>
    </lineage>
</organism>